<dbReference type="InterPro" id="IPR019874">
    <property type="entry name" value="RF_methyltr_PrmC"/>
</dbReference>
<comment type="similarity">
    <text evidence="5">Belongs to the protein N5-glutamine methyltransferase family. PrmC subfamily.</text>
</comment>
<feature type="domain" description="Methyltransferase small" evidence="6">
    <location>
        <begin position="102"/>
        <end position="198"/>
    </location>
</feature>
<dbReference type="InterPro" id="IPR050320">
    <property type="entry name" value="N5-glutamine_MTase"/>
</dbReference>
<comment type="caution">
    <text evidence="8">The sequence shown here is derived from an EMBL/GenBank/DDBJ whole genome shotgun (WGS) entry which is preliminary data.</text>
</comment>
<evidence type="ECO:0000259" key="6">
    <source>
        <dbReference type="Pfam" id="PF05175"/>
    </source>
</evidence>
<sequence length="280" mass="28741">MADGVPGVAVAAALRAAAERLSPVSDTARLDAELLMAHALGVSRSDLLLRHMQRDAPPAFAALVERRAGHEPVAYILGRQEFHGLALQVTPDVLIPRDDSETTLAAALEGAGEDGRVLDCGVGSGALLLAFLAERPGWQGIGIDRAPAALAVAAANARALGLDGRARLAEADWHAPGWAGELGRFDRVVANPPYVESGADLAPDVGAFEPAGALYAGPEGLDDYRVLVPSLPGLLAPGGIAVLEIGATQDAAVAAIAADAGFSCTLRRDLGGRPRALILR</sequence>
<dbReference type="GO" id="GO:0102559">
    <property type="term" value="F:peptide chain release factor N(5)-glutamine methyltransferase activity"/>
    <property type="evidence" value="ECO:0007669"/>
    <property type="project" value="UniProtKB-EC"/>
</dbReference>
<organism evidence="8 9">
    <name type="scientific">Pelagerythrobacter marinus</name>
    <dbReference type="NCBI Taxonomy" id="538382"/>
    <lineage>
        <taxon>Bacteria</taxon>
        <taxon>Pseudomonadati</taxon>
        <taxon>Pseudomonadota</taxon>
        <taxon>Alphaproteobacteria</taxon>
        <taxon>Sphingomonadales</taxon>
        <taxon>Erythrobacteraceae</taxon>
        <taxon>Pelagerythrobacter</taxon>
    </lineage>
</organism>
<name>A0ABW9UY94_9SPHN</name>
<dbReference type="InterPro" id="IPR002052">
    <property type="entry name" value="DNA_methylase_N6_adenine_CS"/>
</dbReference>
<dbReference type="EMBL" id="WTYO01000007">
    <property type="protein sequence ID" value="MXO69806.1"/>
    <property type="molecule type" value="Genomic_DNA"/>
</dbReference>
<dbReference type="InterPro" id="IPR007848">
    <property type="entry name" value="Small_mtfrase_dom"/>
</dbReference>
<dbReference type="Gene3D" id="1.10.8.10">
    <property type="entry name" value="DNA helicase RuvA subunit, C-terminal domain"/>
    <property type="match status" value="1"/>
</dbReference>
<dbReference type="InterPro" id="IPR040758">
    <property type="entry name" value="PrmC_N"/>
</dbReference>
<dbReference type="SUPFAM" id="SSF53335">
    <property type="entry name" value="S-adenosyl-L-methionine-dependent methyltransferases"/>
    <property type="match status" value="1"/>
</dbReference>
<keyword evidence="2 5" id="KW-0808">Transferase</keyword>
<feature type="binding site" evidence="5">
    <location>
        <position position="144"/>
    </location>
    <ligand>
        <name>S-adenosyl-L-methionine</name>
        <dbReference type="ChEBI" id="CHEBI:59789"/>
    </ligand>
</feature>
<keyword evidence="3 5" id="KW-0949">S-adenosyl-L-methionine</keyword>
<gene>
    <name evidence="5 8" type="primary">prmC</name>
    <name evidence="8" type="ORF">GRI72_13355</name>
</gene>
<feature type="binding site" evidence="5">
    <location>
        <begin position="121"/>
        <end position="125"/>
    </location>
    <ligand>
        <name>S-adenosyl-L-methionine</name>
        <dbReference type="ChEBI" id="CHEBI:59789"/>
    </ligand>
</feature>
<keyword evidence="9" id="KW-1185">Reference proteome</keyword>
<dbReference type="RefSeq" id="WP_160734410.1">
    <property type="nucleotide sequence ID" value="NZ_WTYO01000007.1"/>
</dbReference>
<keyword evidence="1 5" id="KW-0489">Methyltransferase</keyword>
<dbReference type="HAMAP" id="MF_02126">
    <property type="entry name" value="RF_methyltr_PrmC"/>
    <property type="match status" value="1"/>
</dbReference>
<dbReference type="PROSITE" id="PS00092">
    <property type="entry name" value="N6_MTASE"/>
    <property type="match status" value="1"/>
</dbReference>
<evidence type="ECO:0000256" key="1">
    <source>
        <dbReference type="ARBA" id="ARBA00022603"/>
    </source>
</evidence>
<feature type="binding site" evidence="5">
    <location>
        <position position="191"/>
    </location>
    <ligand>
        <name>S-adenosyl-L-methionine</name>
        <dbReference type="ChEBI" id="CHEBI:59789"/>
    </ligand>
</feature>
<dbReference type="InterPro" id="IPR004556">
    <property type="entry name" value="HemK-like"/>
</dbReference>
<evidence type="ECO:0000256" key="2">
    <source>
        <dbReference type="ARBA" id="ARBA00022679"/>
    </source>
</evidence>
<dbReference type="Pfam" id="PF05175">
    <property type="entry name" value="MTS"/>
    <property type="match status" value="1"/>
</dbReference>
<proteinExistence type="inferred from homology"/>
<evidence type="ECO:0000313" key="8">
    <source>
        <dbReference type="EMBL" id="MXO69806.1"/>
    </source>
</evidence>
<feature type="domain" description="Release factor glutamine methyltransferase N-terminal" evidence="7">
    <location>
        <begin position="13"/>
        <end position="78"/>
    </location>
</feature>
<dbReference type="Gene3D" id="3.40.50.150">
    <property type="entry name" value="Vaccinia Virus protein VP39"/>
    <property type="match status" value="1"/>
</dbReference>
<evidence type="ECO:0000313" key="9">
    <source>
        <dbReference type="Proteomes" id="UP000444401"/>
    </source>
</evidence>
<comment type="function">
    <text evidence="5">Methylates the class 1 translation termination release factors RF1/PrfA and RF2/PrfB on the glutamine residue of the universally conserved GGQ motif.</text>
</comment>
<dbReference type="NCBIfam" id="TIGR03534">
    <property type="entry name" value="RF_mod_PrmC"/>
    <property type="match status" value="1"/>
</dbReference>
<evidence type="ECO:0000256" key="5">
    <source>
        <dbReference type="HAMAP-Rule" id="MF_02126"/>
    </source>
</evidence>
<comment type="catalytic activity">
    <reaction evidence="4 5">
        <text>L-glutaminyl-[peptide chain release factor] + S-adenosyl-L-methionine = N(5)-methyl-L-glutaminyl-[peptide chain release factor] + S-adenosyl-L-homocysteine + H(+)</text>
        <dbReference type="Rhea" id="RHEA:42896"/>
        <dbReference type="Rhea" id="RHEA-COMP:10271"/>
        <dbReference type="Rhea" id="RHEA-COMP:10272"/>
        <dbReference type="ChEBI" id="CHEBI:15378"/>
        <dbReference type="ChEBI" id="CHEBI:30011"/>
        <dbReference type="ChEBI" id="CHEBI:57856"/>
        <dbReference type="ChEBI" id="CHEBI:59789"/>
        <dbReference type="ChEBI" id="CHEBI:61891"/>
        <dbReference type="EC" id="2.1.1.297"/>
    </reaction>
</comment>
<protein>
    <recommendedName>
        <fullName evidence="5">Release factor glutamine methyltransferase</fullName>
        <shortName evidence="5">RF MTase</shortName>
        <ecNumber evidence="5">2.1.1.297</ecNumber>
    </recommendedName>
    <alternativeName>
        <fullName evidence="5">N5-glutamine methyltransferase PrmC</fullName>
    </alternativeName>
    <alternativeName>
        <fullName evidence="5">Protein-(glutamine-N5) MTase PrmC</fullName>
    </alternativeName>
    <alternativeName>
        <fullName evidence="5">Protein-glutamine N-methyltransferase PrmC</fullName>
    </alternativeName>
</protein>
<dbReference type="CDD" id="cd02440">
    <property type="entry name" value="AdoMet_MTases"/>
    <property type="match status" value="1"/>
</dbReference>
<accession>A0ABW9UY94</accession>
<dbReference type="PANTHER" id="PTHR18895:SF74">
    <property type="entry name" value="MTRF1L RELEASE FACTOR GLUTAMINE METHYLTRANSFERASE"/>
    <property type="match status" value="1"/>
</dbReference>
<dbReference type="GO" id="GO:0032259">
    <property type="term" value="P:methylation"/>
    <property type="evidence" value="ECO:0007669"/>
    <property type="project" value="UniProtKB-KW"/>
</dbReference>
<dbReference type="NCBIfam" id="TIGR00536">
    <property type="entry name" value="hemK_fam"/>
    <property type="match status" value="1"/>
</dbReference>
<dbReference type="PANTHER" id="PTHR18895">
    <property type="entry name" value="HEMK METHYLTRANSFERASE"/>
    <property type="match status" value="1"/>
</dbReference>
<evidence type="ECO:0000259" key="7">
    <source>
        <dbReference type="Pfam" id="PF17827"/>
    </source>
</evidence>
<dbReference type="InterPro" id="IPR029063">
    <property type="entry name" value="SAM-dependent_MTases_sf"/>
</dbReference>
<feature type="binding site" evidence="5">
    <location>
        <position position="173"/>
    </location>
    <ligand>
        <name>S-adenosyl-L-methionine</name>
        <dbReference type="ChEBI" id="CHEBI:59789"/>
    </ligand>
</feature>
<evidence type="ECO:0000256" key="3">
    <source>
        <dbReference type="ARBA" id="ARBA00022691"/>
    </source>
</evidence>
<feature type="binding site" evidence="5">
    <location>
        <begin position="191"/>
        <end position="194"/>
    </location>
    <ligand>
        <name>substrate</name>
    </ligand>
</feature>
<reference evidence="8 9" key="1">
    <citation type="submission" date="2019-12" db="EMBL/GenBank/DDBJ databases">
        <title>Genomic-based taxomic classification of the family Erythrobacteraceae.</title>
        <authorList>
            <person name="Xu L."/>
        </authorList>
    </citation>
    <scope>NUCLEOTIDE SEQUENCE [LARGE SCALE GENOMIC DNA]</scope>
    <source>
        <strain evidence="8 9">H32</strain>
    </source>
</reference>
<dbReference type="Proteomes" id="UP000444401">
    <property type="component" value="Unassembled WGS sequence"/>
</dbReference>
<dbReference type="EC" id="2.1.1.297" evidence="5"/>
<dbReference type="Pfam" id="PF17827">
    <property type="entry name" value="PrmC_N"/>
    <property type="match status" value="1"/>
</dbReference>
<evidence type="ECO:0000256" key="4">
    <source>
        <dbReference type="ARBA" id="ARBA00048391"/>
    </source>
</evidence>